<feature type="region of interest" description="Disordered" evidence="1">
    <location>
        <begin position="133"/>
        <end position="161"/>
    </location>
</feature>
<feature type="chain" id="PRO_5002228525" description="ER-bound oxygenase mpaB/mpaB'/Rubber oxygenase catalytic domain-containing protein" evidence="2">
    <location>
        <begin position="20"/>
        <end position="512"/>
    </location>
</feature>
<dbReference type="eggNOG" id="ENOG502S0GY">
    <property type="taxonomic scope" value="Eukaryota"/>
</dbReference>
<reference evidence="4 5" key="1">
    <citation type="journal article" date="2006" name="Nature">
        <title>Insights from the genome of the biotrophic fungal plant pathogen Ustilago maydis.</title>
        <authorList>
            <person name="Kamper J."/>
            <person name="Kahmann R."/>
            <person name="Bolker M."/>
            <person name="Ma L.J."/>
            <person name="Brefort T."/>
            <person name="Saville B.J."/>
            <person name="Banuett F."/>
            <person name="Kronstad J.W."/>
            <person name="Gold S.E."/>
            <person name="Muller O."/>
            <person name="Perlin M.H."/>
            <person name="Wosten H.A."/>
            <person name="de Vries R."/>
            <person name="Ruiz-Herrera J."/>
            <person name="Reynaga-Pena C.G."/>
            <person name="Snetselaar K."/>
            <person name="McCann M."/>
            <person name="Perez-Martin J."/>
            <person name="Feldbrugge M."/>
            <person name="Basse C.W."/>
            <person name="Steinberg G."/>
            <person name="Ibeas J.I."/>
            <person name="Holloman W."/>
            <person name="Guzman P."/>
            <person name="Farman M."/>
            <person name="Stajich J.E."/>
            <person name="Sentandreu R."/>
            <person name="Gonzalez-Prieto J.M."/>
            <person name="Kennell J.C."/>
            <person name="Molina L."/>
            <person name="Schirawski J."/>
            <person name="Mendoza-Mendoza A."/>
            <person name="Greilinger D."/>
            <person name="Munch K."/>
            <person name="Rossel N."/>
            <person name="Scherer M."/>
            <person name="Vranes M."/>
            <person name="Ladendorf O."/>
            <person name="Vincon V."/>
            <person name="Fuchs U."/>
            <person name="Sandrock B."/>
            <person name="Meng S."/>
            <person name="Ho E.C."/>
            <person name="Cahill M.J."/>
            <person name="Boyce K.J."/>
            <person name="Klose J."/>
            <person name="Klosterman S.J."/>
            <person name="Deelstra H.J."/>
            <person name="Ortiz-Castellanos L."/>
            <person name="Li W."/>
            <person name="Sanchez-Alonso P."/>
            <person name="Schreier P.H."/>
            <person name="Hauser-Hahn I."/>
            <person name="Vaupel M."/>
            <person name="Koopmann E."/>
            <person name="Friedrich G."/>
            <person name="Voss H."/>
            <person name="Schluter T."/>
            <person name="Margolis J."/>
            <person name="Platt D."/>
            <person name="Swimmer C."/>
            <person name="Gnirke A."/>
            <person name="Chen F."/>
            <person name="Vysotskaia V."/>
            <person name="Mannhaupt G."/>
            <person name="Guldener U."/>
            <person name="Munsterkotter M."/>
            <person name="Haase D."/>
            <person name="Oesterheld M."/>
            <person name="Mewes H.W."/>
            <person name="Mauceli E.W."/>
            <person name="DeCaprio D."/>
            <person name="Wade C.M."/>
            <person name="Butler J."/>
            <person name="Young S."/>
            <person name="Jaffe D.B."/>
            <person name="Calvo S."/>
            <person name="Nusbaum C."/>
            <person name="Galagan J."/>
            <person name="Birren B.W."/>
        </authorList>
    </citation>
    <scope>NUCLEOTIDE SEQUENCE [LARGE SCALE GENOMIC DNA]</scope>
    <source>
        <strain evidence="5">DSM 14603 / FGSC 9021 / UM521</strain>
    </source>
</reference>
<evidence type="ECO:0000256" key="2">
    <source>
        <dbReference type="SAM" id="SignalP"/>
    </source>
</evidence>
<dbReference type="Pfam" id="PF09995">
    <property type="entry name" value="MPAB_Lcp_cat"/>
    <property type="match status" value="1"/>
</dbReference>
<dbReference type="Proteomes" id="UP000000561">
    <property type="component" value="Chromosome 3"/>
</dbReference>
<dbReference type="VEuPathDB" id="FungiDB:UMAG_12175"/>
<name>A0A0D1CC20_MYCMD</name>
<keyword evidence="5" id="KW-1185">Reference proteome</keyword>
<evidence type="ECO:0000313" key="5">
    <source>
        <dbReference type="Proteomes" id="UP000000561"/>
    </source>
</evidence>
<keyword evidence="2" id="KW-0732">Signal</keyword>
<organism evidence="4 5">
    <name type="scientific">Mycosarcoma maydis</name>
    <name type="common">Corn smut fungus</name>
    <name type="synonym">Ustilago maydis</name>
    <dbReference type="NCBI Taxonomy" id="5270"/>
    <lineage>
        <taxon>Eukaryota</taxon>
        <taxon>Fungi</taxon>
        <taxon>Dikarya</taxon>
        <taxon>Basidiomycota</taxon>
        <taxon>Ustilaginomycotina</taxon>
        <taxon>Ustilaginomycetes</taxon>
        <taxon>Ustilaginales</taxon>
        <taxon>Ustilaginaceae</taxon>
        <taxon>Mycosarcoma</taxon>
    </lineage>
</organism>
<dbReference type="AlphaFoldDB" id="A0A0D1CC20"/>
<dbReference type="GO" id="GO:0016491">
    <property type="term" value="F:oxidoreductase activity"/>
    <property type="evidence" value="ECO:0007669"/>
    <property type="project" value="InterPro"/>
</dbReference>
<dbReference type="InterPro" id="IPR018713">
    <property type="entry name" value="MPAB/Lcp_cat_dom"/>
</dbReference>
<dbReference type="PANTHER" id="PTHR36124:SF1">
    <property type="entry name" value="ER-BOUND OXYGENASE MPAB_MPAB'_RUBBER OXYGENASE CATALYTIC DOMAIN-CONTAINING PROTEIN"/>
    <property type="match status" value="1"/>
</dbReference>
<dbReference type="InParanoid" id="A0A0D1CC20"/>
<dbReference type="InterPro" id="IPR046366">
    <property type="entry name" value="MPAB"/>
</dbReference>
<evidence type="ECO:0000259" key="3">
    <source>
        <dbReference type="Pfam" id="PF09995"/>
    </source>
</evidence>
<accession>A0A0D1CC20</accession>
<evidence type="ECO:0000256" key="1">
    <source>
        <dbReference type="SAM" id="MobiDB-lite"/>
    </source>
</evidence>
<sequence length="512" mass="58178">MISWHIWAAALLAVHLVRVQLRRFSHYRHIHKRYGTRYSLPSVGANPDKPRMIDSYKGIRDAQRIARLSGNFDYPFVFAKSLEFALFRTYGIPTISSLLLHTGQLGKAENAGRRYVDTAALIQAFMTFPVPRLDLPDGGEAESRSSDDGDDNWEHFGEDPDDPRSSIALARVNYLHGRWKSKISNDDLKYTLSTFVIEPAKWVDQYEWRSFSALEKEALFALFYHIGRCMGITDIPDNLQDFTEWSRDYERNYMVFQQCNKDVADHTTNLLMYALPQFAHGFARNLVSSFMDQRLREAIGYPPAPAWIVTFKDVMFGIRALVMRTLMLPRSKPLSNIPVAADENGHVFSIESLLSDGIPAVCPASGARAQDGKVCPVGGHLHADAPTSKDAEKRFKPAAWRMELSWYENEPVYARAFPKHSAGWLAEEVKIALGLLRRQDRRGAQRWMPATLPVPEAFKSNTENGEPIQGFGGFRLEEMGPKGLEFKGRKEVLENAEKLYGRKIDGRWGFDP</sequence>
<dbReference type="KEGG" id="uma:UMAG_12175"/>
<protein>
    <recommendedName>
        <fullName evidence="3">ER-bound oxygenase mpaB/mpaB'/Rubber oxygenase catalytic domain-containing protein</fullName>
    </recommendedName>
</protein>
<proteinExistence type="predicted"/>
<dbReference type="OrthoDB" id="545169at2759"/>
<dbReference type="EMBL" id="CM003142">
    <property type="protein sequence ID" value="KIS70752.1"/>
    <property type="molecule type" value="Genomic_DNA"/>
</dbReference>
<evidence type="ECO:0000313" key="4">
    <source>
        <dbReference type="EMBL" id="KIS70752.1"/>
    </source>
</evidence>
<feature type="signal peptide" evidence="2">
    <location>
        <begin position="1"/>
        <end position="19"/>
    </location>
</feature>
<dbReference type="GeneID" id="23567929"/>
<gene>
    <name evidence="4" type="ORF">UMAG_12175</name>
</gene>
<dbReference type="PANTHER" id="PTHR36124">
    <property type="match status" value="1"/>
</dbReference>
<feature type="domain" description="ER-bound oxygenase mpaB/mpaB'/Rubber oxygenase catalytic" evidence="3">
    <location>
        <begin position="170"/>
        <end position="319"/>
    </location>
</feature>
<dbReference type="RefSeq" id="XP_011388136.1">
    <property type="nucleotide sequence ID" value="XM_011389834.1"/>
</dbReference>
<feature type="compositionally biased region" description="Basic and acidic residues" evidence="1">
    <location>
        <begin position="141"/>
        <end position="161"/>
    </location>
</feature>